<feature type="domain" description="F-box" evidence="2">
    <location>
        <begin position="137"/>
        <end position="185"/>
    </location>
</feature>
<name>A0A0F4ZIN8_9PEZI</name>
<dbReference type="InterPro" id="IPR036047">
    <property type="entry name" value="F-box-like_dom_sf"/>
</dbReference>
<dbReference type="CDD" id="cd09917">
    <property type="entry name" value="F-box_SF"/>
    <property type="match status" value="1"/>
</dbReference>
<evidence type="ECO:0000313" key="4">
    <source>
        <dbReference type="Proteomes" id="UP000033483"/>
    </source>
</evidence>
<feature type="compositionally biased region" description="Polar residues" evidence="1">
    <location>
        <begin position="19"/>
        <end position="35"/>
    </location>
</feature>
<dbReference type="PROSITE" id="PS50181">
    <property type="entry name" value="FBOX"/>
    <property type="match status" value="1"/>
</dbReference>
<protein>
    <recommendedName>
        <fullName evidence="2">F-box domain-containing protein</fullName>
    </recommendedName>
</protein>
<feature type="region of interest" description="Disordered" evidence="1">
    <location>
        <begin position="1"/>
        <end position="36"/>
    </location>
</feature>
<dbReference type="SMART" id="SM00256">
    <property type="entry name" value="FBOX"/>
    <property type="match status" value="1"/>
</dbReference>
<keyword evidence="4" id="KW-1185">Reference proteome</keyword>
<dbReference type="InterPro" id="IPR001810">
    <property type="entry name" value="F-box_dom"/>
</dbReference>
<feature type="compositionally biased region" description="Polar residues" evidence="1">
    <location>
        <begin position="1"/>
        <end position="11"/>
    </location>
</feature>
<dbReference type="Proteomes" id="UP000033483">
    <property type="component" value="Unassembled WGS sequence"/>
</dbReference>
<reference evidence="3 4" key="1">
    <citation type="submission" date="2015-03" db="EMBL/GenBank/DDBJ databases">
        <authorList>
            <person name="Radwan O."/>
            <person name="Al-Naeli F.A."/>
            <person name="Rendon G.A."/>
            <person name="Fields C."/>
        </authorList>
    </citation>
    <scope>NUCLEOTIDE SEQUENCE [LARGE SCALE GENOMIC DNA]</scope>
    <source>
        <strain evidence="3">CR-DP1</strain>
    </source>
</reference>
<dbReference type="Pfam" id="PF12937">
    <property type="entry name" value="F-box-like"/>
    <property type="match status" value="1"/>
</dbReference>
<dbReference type="SUPFAM" id="SSF81383">
    <property type="entry name" value="F-box domain"/>
    <property type="match status" value="1"/>
</dbReference>
<evidence type="ECO:0000259" key="2">
    <source>
        <dbReference type="PROSITE" id="PS50181"/>
    </source>
</evidence>
<evidence type="ECO:0000256" key="1">
    <source>
        <dbReference type="SAM" id="MobiDB-lite"/>
    </source>
</evidence>
<dbReference type="Gene3D" id="1.20.1280.50">
    <property type="match status" value="1"/>
</dbReference>
<accession>A0A0F4ZIN8</accession>
<proteinExistence type="predicted"/>
<dbReference type="OrthoDB" id="3219396at2759"/>
<sequence length="339" mass="37720">MPVDAQLQSGLESEFPSRSHAQSRVESSQLLSQSPPAVRTWQGGIEAIGLEAAAAAHLVRFQSLQSLESVQSLQPVSESQSQPEIYSEPKTIRFHLVTESRPETHPKSRPPSPSFSPSRANFQHKDLALATSPLRPSICLEDLPNEVLCRVLEFLEVNDLLSASRTSRLFRHLSLTPILTVYRLRAVRRLLPPLLASPYRPTLNDLVSKSIVLSHTSAISRRLGRSLASIRLSRQLAVRPPAQVLVDRCLMPRECVPGLTPVPVAPAIVAKKRAIERERVKDVLRHWVGDVWTGKARVKSENVRACEEKAGVGRVWRLKRFWERVSAGDTSSSPVVFDS</sequence>
<organism evidence="3 4">
    <name type="scientific">Thielaviopsis punctulata</name>
    <dbReference type="NCBI Taxonomy" id="72032"/>
    <lineage>
        <taxon>Eukaryota</taxon>
        <taxon>Fungi</taxon>
        <taxon>Dikarya</taxon>
        <taxon>Ascomycota</taxon>
        <taxon>Pezizomycotina</taxon>
        <taxon>Sordariomycetes</taxon>
        <taxon>Hypocreomycetidae</taxon>
        <taxon>Microascales</taxon>
        <taxon>Ceratocystidaceae</taxon>
        <taxon>Thielaviopsis</taxon>
    </lineage>
</organism>
<dbReference type="Gene3D" id="6.10.140.2040">
    <property type="match status" value="1"/>
</dbReference>
<dbReference type="EMBL" id="LAEV01000405">
    <property type="protein sequence ID" value="KKA30397.1"/>
    <property type="molecule type" value="Genomic_DNA"/>
</dbReference>
<feature type="region of interest" description="Disordered" evidence="1">
    <location>
        <begin position="99"/>
        <end position="120"/>
    </location>
</feature>
<gene>
    <name evidence="3" type="ORF">TD95_003979</name>
</gene>
<evidence type="ECO:0000313" key="3">
    <source>
        <dbReference type="EMBL" id="KKA30397.1"/>
    </source>
</evidence>
<comment type="caution">
    <text evidence="3">The sequence shown here is derived from an EMBL/GenBank/DDBJ whole genome shotgun (WGS) entry which is preliminary data.</text>
</comment>
<dbReference type="AlphaFoldDB" id="A0A0F4ZIN8"/>